<keyword evidence="3" id="KW-0786">Thiamine pyrophosphate</keyword>
<name>A0A383AMP0_9ZZZZ</name>
<evidence type="ECO:0000256" key="3">
    <source>
        <dbReference type="ARBA" id="ARBA00023052"/>
    </source>
</evidence>
<dbReference type="EMBL" id="UINC01192976">
    <property type="protein sequence ID" value="SVE08368.1"/>
    <property type="molecule type" value="Genomic_DNA"/>
</dbReference>
<accession>A0A383AMP0</accession>
<dbReference type="GO" id="GO:0005829">
    <property type="term" value="C:cytosol"/>
    <property type="evidence" value="ECO:0007669"/>
    <property type="project" value="TreeGrafter"/>
</dbReference>
<dbReference type="SUPFAM" id="SSF52518">
    <property type="entry name" value="Thiamin diphosphate-binding fold (THDP-binding)"/>
    <property type="match status" value="1"/>
</dbReference>
<dbReference type="InterPro" id="IPR029061">
    <property type="entry name" value="THDP-binding"/>
</dbReference>
<evidence type="ECO:0000256" key="2">
    <source>
        <dbReference type="ARBA" id="ARBA00023002"/>
    </source>
</evidence>
<evidence type="ECO:0000313" key="4">
    <source>
        <dbReference type="EMBL" id="SVE08368.1"/>
    </source>
</evidence>
<feature type="non-terminal residue" evidence="4">
    <location>
        <position position="144"/>
    </location>
</feature>
<protein>
    <submittedName>
        <fullName evidence="4">Uncharacterized protein</fullName>
    </submittedName>
</protein>
<dbReference type="AlphaFoldDB" id="A0A383AMP0"/>
<dbReference type="GO" id="GO:0006099">
    <property type="term" value="P:tricarboxylic acid cycle"/>
    <property type="evidence" value="ECO:0007669"/>
    <property type="project" value="TreeGrafter"/>
</dbReference>
<dbReference type="Gene3D" id="1.10.287.1150">
    <property type="entry name" value="TPP helical domain"/>
    <property type="match status" value="1"/>
</dbReference>
<dbReference type="GO" id="GO:0030976">
    <property type="term" value="F:thiamine pyrophosphate binding"/>
    <property type="evidence" value="ECO:0007669"/>
    <property type="project" value="InterPro"/>
</dbReference>
<evidence type="ECO:0000256" key="1">
    <source>
        <dbReference type="ARBA" id="ARBA00001964"/>
    </source>
</evidence>
<reference evidence="4" key="1">
    <citation type="submission" date="2018-05" db="EMBL/GenBank/DDBJ databases">
        <authorList>
            <person name="Lanie J.A."/>
            <person name="Ng W.-L."/>
            <person name="Kazmierczak K.M."/>
            <person name="Andrzejewski T.M."/>
            <person name="Davidsen T.M."/>
            <person name="Wayne K.J."/>
            <person name="Tettelin H."/>
            <person name="Glass J.I."/>
            <person name="Rusch D."/>
            <person name="Podicherti R."/>
            <person name="Tsui H.-C.T."/>
            <person name="Winkler M.E."/>
        </authorList>
    </citation>
    <scope>NUCLEOTIDE SEQUENCE</scope>
</reference>
<sequence length="144" mass="16641">MKTNSISHKDVIDRFVSYGESNFETTSVNNHSDNRSKEQLGVLRLIYAYRFSGHLRAKIDPLNRPRHHATPSFEISEFGLNDDDLDKTFGMGSYQDPNCKTLRELLASLEKTYSGSLGSEYMQIPNIEERKWIQHRIETMSLEP</sequence>
<dbReference type="GO" id="GO:0045252">
    <property type="term" value="C:oxoglutarate dehydrogenase complex"/>
    <property type="evidence" value="ECO:0007669"/>
    <property type="project" value="TreeGrafter"/>
</dbReference>
<dbReference type="PANTHER" id="PTHR23152">
    <property type="entry name" value="2-OXOGLUTARATE DEHYDROGENASE"/>
    <property type="match status" value="1"/>
</dbReference>
<organism evidence="4">
    <name type="scientific">marine metagenome</name>
    <dbReference type="NCBI Taxonomy" id="408172"/>
    <lineage>
        <taxon>unclassified sequences</taxon>
        <taxon>metagenomes</taxon>
        <taxon>ecological metagenomes</taxon>
    </lineage>
</organism>
<keyword evidence="2" id="KW-0560">Oxidoreductase</keyword>
<dbReference type="GO" id="GO:0004591">
    <property type="term" value="F:oxoglutarate dehydrogenase (succinyl-transferring) activity"/>
    <property type="evidence" value="ECO:0007669"/>
    <property type="project" value="TreeGrafter"/>
</dbReference>
<dbReference type="InterPro" id="IPR011603">
    <property type="entry name" value="2oxoglutarate_DH_E1"/>
</dbReference>
<gene>
    <name evidence="4" type="ORF">METZ01_LOCUS461222</name>
</gene>
<comment type="cofactor">
    <cofactor evidence="1">
        <name>thiamine diphosphate</name>
        <dbReference type="ChEBI" id="CHEBI:58937"/>
    </cofactor>
</comment>
<dbReference type="PANTHER" id="PTHR23152:SF4">
    <property type="entry name" value="2-OXOADIPATE DEHYDROGENASE COMPLEX COMPONENT E1"/>
    <property type="match status" value="1"/>
</dbReference>
<proteinExistence type="predicted"/>